<dbReference type="Pfam" id="PF09867">
    <property type="entry name" value="TagF_N"/>
    <property type="match status" value="1"/>
</dbReference>
<keyword evidence="2" id="KW-1185">Reference proteome</keyword>
<organism evidence="1 2">
    <name type="scientific">Acinetobacter pragensis</name>
    <dbReference type="NCBI Taxonomy" id="1806892"/>
    <lineage>
        <taxon>Bacteria</taxon>
        <taxon>Pseudomonadati</taxon>
        <taxon>Pseudomonadota</taxon>
        <taxon>Gammaproteobacteria</taxon>
        <taxon>Moraxellales</taxon>
        <taxon>Moraxellaceae</taxon>
        <taxon>Acinetobacter</taxon>
    </lineage>
</organism>
<gene>
    <name evidence="1" type="ORF">AZH43_10650</name>
</gene>
<evidence type="ECO:0000313" key="2">
    <source>
        <dbReference type="Proteomes" id="UP000076276"/>
    </source>
</evidence>
<reference evidence="1 2" key="1">
    <citation type="submission" date="2016-03" db="EMBL/GenBank/DDBJ databases">
        <title>Acinetobacter genomospecies 28 strain ANC 4149.</title>
        <authorList>
            <person name="Radolfova-Krizova L."/>
            <person name="Nemec A."/>
        </authorList>
    </citation>
    <scope>NUCLEOTIDE SEQUENCE [LARGE SCALE GENOMIC DNA]</scope>
    <source>
        <strain evidence="1 2">ANC 4149</strain>
    </source>
</reference>
<dbReference type="OrthoDB" id="9801841at2"/>
<accession>A0A151Y325</accession>
<dbReference type="RefSeq" id="WP_067668275.1">
    <property type="nucleotide sequence ID" value="NZ_CBCSIK010000010.1"/>
</dbReference>
<dbReference type="InterPro" id="IPR017748">
    <property type="entry name" value="TagF"/>
</dbReference>
<name>A0A151Y325_9GAMM</name>
<dbReference type="Proteomes" id="UP000076276">
    <property type="component" value="Unassembled WGS sequence"/>
</dbReference>
<dbReference type="NCBIfam" id="TIGR03373">
    <property type="entry name" value="VI_minor_4"/>
    <property type="match status" value="1"/>
</dbReference>
<sequence length="321" mass="36774">MHEVKTIPLYYGKCPARGDFLKSRGQHALIQLIDQWITEALELAMQSSHFQEAYSKLPSLDFLIASPQDKRFLAANLISSEDSSGRQFPMVLCHLLELEDPFENILFAPYRYKLTLIDLYQRNRIMRSIRDPDILLDKLGKLSDEIQIFGTEEAVAFYEHHTVHSFAKMLNFTPYQLAQSMIGLGLLLQPIIQHGTSRLNKVLILPINNISYCYEIAAFWVNLISRFIENQNAELLIGILHSESPKLLFGFQGADITALSSIFTQDIHNDYWVSLIDAHWIDPYLEQNAGLAALEQALSERQISLTQAIKLFRQTFIEDKA</sequence>
<dbReference type="EMBL" id="LUAW01000016">
    <property type="protein sequence ID" value="KYQ72387.1"/>
    <property type="molecule type" value="Genomic_DNA"/>
</dbReference>
<evidence type="ECO:0000313" key="1">
    <source>
        <dbReference type="EMBL" id="KYQ72387.1"/>
    </source>
</evidence>
<dbReference type="InterPro" id="IPR038225">
    <property type="entry name" value="TagF_sf"/>
</dbReference>
<dbReference type="AlphaFoldDB" id="A0A151Y325"/>
<comment type="caution">
    <text evidence="1">The sequence shown here is derived from an EMBL/GenBank/DDBJ whole genome shotgun (WGS) entry which is preliminary data.</text>
</comment>
<dbReference type="STRING" id="1806892.AZH43_10650"/>
<protein>
    <submittedName>
        <fullName evidence="1">Type VI secretion protein</fullName>
    </submittedName>
</protein>
<proteinExistence type="predicted"/>
<dbReference type="Gene3D" id="3.40.1730.10">
    <property type="entry name" value="pa0076 domain"/>
    <property type="match status" value="1"/>
</dbReference>